<dbReference type="PANTHER" id="PTHR44051">
    <property type="entry name" value="GLUTATHIONE S-TRANSFERASE-RELATED"/>
    <property type="match status" value="1"/>
</dbReference>
<keyword evidence="3" id="KW-0808">Transferase</keyword>
<dbReference type="STRING" id="1165094.RINTHH_16510"/>
<name>M1X625_9NOST</name>
<organism evidence="3 4">
    <name type="scientific">Richelia intracellularis HH01</name>
    <dbReference type="NCBI Taxonomy" id="1165094"/>
    <lineage>
        <taxon>Bacteria</taxon>
        <taxon>Bacillati</taxon>
        <taxon>Cyanobacteriota</taxon>
        <taxon>Cyanophyceae</taxon>
        <taxon>Nostocales</taxon>
        <taxon>Nostocaceae</taxon>
        <taxon>Richelia</taxon>
    </lineage>
</organism>
<evidence type="ECO:0000259" key="2">
    <source>
        <dbReference type="PROSITE" id="PS50404"/>
    </source>
</evidence>
<feature type="transmembrane region" description="Helical" evidence="1">
    <location>
        <begin position="125"/>
        <end position="146"/>
    </location>
</feature>
<reference evidence="3 4" key="1">
    <citation type="submission" date="2012-05" db="EMBL/GenBank/DDBJ databases">
        <authorList>
            <person name="Hilton J."/>
        </authorList>
    </citation>
    <scope>NUCLEOTIDE SEQUENCE [LARGE SCALE GENOMIC DNA]</scope>
    <source>
        <strain evidence="3 4">HH01</strain>
    </source>
</reference>
<reference evidence="4" key="2">
    <citation type="submission" date="2016-01" db="EMBL/GenBank/DDBJ databases">
        <title>Diatom-associated endosymboitic cyanobacterium lacks core nitrogen metabolism enzymes.</title>
        <authorList>
            <person name="Hilton J.A."/>
            <person name="Foster R.A."/>
            <person name="Tripp H.J."/>
            <person name="Carter B.J."/>
            <person name="Zehr J.P."/>
            <person name="Villareal T.A."/>
        </authorList>
    </citation>
    <scope>NUCLEOTIDE SEQUENCE [LARGE SCALE GENOMIC DNA]</scope>
    <source>
        <strain evidence="4">HH01</strain>
    </source>
</reference>
<keyword evidence="1" id="KW-0812">Transmembrane</keyword>
<keyword evidence="4" id="KW-1185">Reference proteome</keyword>
<dbReference type="GO" id="GO:0016740">
    <property type="term" value="F:transferase activity"/>
    <property type="evidence" value="ECO:0007669"/>
    <property type="project" value="UniProtKB-KW"/>
</dbReference>
<dbReference type="PROSITE" id="PS50404">
    <property type="entry name" value="GST_NTER"/>
    <property type="match status" value="1"/>
</dbReference>
<dbReference type="InterPro" id="IPR004045">
    <property type="entry name" value="Glutathione_S-Trfase_N"/>
</dbReference>
<dbReference type="PANTHER" id="PTHR44051:SF2">
    <property type="entry name" value="HYPOTHETICAL GLUTATHIONE S-TRANSFERASE LIKE PROTEIN"/>
    <property type="match status" value="1"/>
</dbReference>
<evidence type="ECO:0000313" key="4">
    <source>
        <dbReference type="Proteomes" id="UP000053051"/>
    </source>
</evidence>
<sequence length="161" mass="18983">MNILKGETRTQDFLGKNPVGKISLLEINSEQYLSESNTILIYLSEEGTEFLSYDPYVRARVMQWLFFKQLSHKPFIAKSQYLISILRKPEEYHQLIEKIKEPGYKALTIMENHLKITYLKITYFLWMRVILLLILVCSLTPIIWLIKVDSVYTNSLKFKLG</sequence>
<comment type="caution">
    <text evidence="3">The sequence shown here is derived from an EMBL/GenBank/DDBJ whole genome shotgun (WGS) entry which is preliminary data.</text>
</comment>
<protein>
    <submittedName>
        <fullName evidence="3">Glutathione S-transferase-like protein</fullName>
    </submittedName>
</protein>
<evidence type="ECO:0000313" key="3">
    <source>
        <dbReference type="EMBL" id="CCH67806.1"/>
    </source>
</evidence>
<keyword evidence="1" id="KW-1133">Transmembrane helix</keyword>
<dbReference type="InterPro" id="IPR036282">
    <property type="entry name" value="Glutathione-S-Trfase_C_sf"/>
</dbReference>
<feature type="domain" description="GST N-terminal" evidence="2">
    <location>
        <begin position="1"/>
        <end position="51"/>
    </location>
</feature>
<proteinExistence type="predicted"/>
<accession>M1X625</accession>
<dbReference type="InterPro" id="IPR036249">
    <property type="entry name" value="Thioredoxin-like_sf"/>
</dbReference>
<dbReference type="SUPFAM" id="SSF52833">
    <property type="entry name" value="Thioredoxin-like"/>
    <property type="match status" value="1"/>
</dbReference>
<dbReference type="SUPFAM" id="SSF47616">
    <property type="entry name" value="GST C-terminal domain-like"/>
    <property type="match status" value="1"/>
</dbReference>
<dbReference type="Gene3D" id="1.20.1050.10">
    <property type="match status" value="1"/>
</dbReference>
<dbReference type="Gene3D" id="3.40.30.10">
    <property type="entry name" value="Glutaredoxin"/>
    <property type="match status" value="1"/>
</dbReference>
<gene>
    <name evidence="3" type="ORF">RINTHH_16510</name>
</gene>
<dbReference type="EMBL" id="CAIY01000065">
    <property type="protein sequence ID" value="CCH67806.1"/>
    <property type="molecule type" value="Genomic_DNA"/>
</dbReference>
<keyword evidence="1" id="KW-0472">Membrane</keyword>
<dbReference type="Proteomes" id="UP000053051">
    <property type="component" value="Unassembled WGS sequence"/>
</dbReference>
<evidence type="ECO:0000256" key="1">
    <source>
        <dbReference type="SAM" id="Phobius"/>
    </source>
</evidence>
<dbReference type="AlphaFoldDB" id="M1X625"/>